<dbReference type="GO" id="GO:0005763">
    <property type="term" value="C:mitochondrial small ribosomal subunit"/>
    <property type="evidence" value="ECO:0007669"/>
    <property type="project" value="TreeGrafter"/>
</dbReference>
<accession>A0A2B4SYC3</accession>
<name>A0A2B4SYC3_STYPI</name>
<dbReference type="AlphaFoldDB" id="A0A2B4SYC3"/>
<evidence type="ECO:0000256" key="3">
    <source>
        <dbReference type="ARBA" id="ARBA00035365"/>
    </source>
</evidence>
<evidence type="ECO:0000313" key="4">
    <source>
        <dbReference type="EMBL" id="PFX34103.1"/>
    </source>
</evidence>
<dbReference type="STRING" id="50429.A0A2B4SYC3"/>
<evidence type="ECO:0000256" key="2">
    <source>
        <dbReference type="ARBA" id="ARBA00035170"/>
    </source>
</evidence>
<evidence type="ECO:0000313" key="5">
    <source>
        <dbReference type="Proteomes" id="UP000225706"/>
    </source>
</evidence>
<gene>
    <name evidence="4" type="primary">MRPS6</name>
    <name evidence="4" type="ORF">AWC38_SpisGene990</name>
</gene>
<dbReference type="Gene3D" id="3.30.70.60">
    <property type="match status" value="1"/>
</dbReference>
<proteinExistence type="inferred from homology"/>
<dbReference type="CDD" id="cd15465">
    <property type="entry name" value="bS6_mito"/>
    <property type="match status" value="1"/>
</dbReference>
<dbReference type="PANTHER" id="PTHR21011">
    <property type="entry name" value="MITOCHONDRIAL 28S RIBOSOMAL PROTEIN S6"/>
    <property type="match status" value="1"/>
</dbReference>
<keyword evidence="5" id="KW-1185">Reference proteome</keyword>
<dbReference type="InterPro" id="IPR035980">
    <property type="entry name" value="Ribosomal_bS6_sf"/>
</dbReference>
<dbReference type="OrthoDB" id="268530at2759"/>
<comment type="caution">
    <text evidence="4">The sequence shown here is derived from an EMBL/GenBank/DDBJ whole genome shotgun (WGS) entry which is preliminary data.</text>
</comment>
<dbReference type="EMBL" id="LSMT01000006">
    <property type="protein sequence ID" value="PFX34103.1"/>
    <property type="molecule type" value="Genomic_DNA"/>
</dbReference>
<dbReference type="SUPFAM" id="SSF54995">
    <property type="entry name" value="Ribosomal protein S6"/>
    <property type="match status" value="1"/>
</dbReference>
<sequence length="122" mass="14329">MPEYELALIAKRLTKEGFASMLRRTALFIMNKGGVVKKMENLGEQELPHRMRAHHEWNTHGRYFLINFILGADGVKELKHELETDMDLVRPRIVKVRSCYEPKKKAINTLECWNSYNPPFNK</sequence>
<comment type="similarity">
    <text evidence="1">Belongs to the bacterial ribosomal protein bS6 family.</text>
</comment>
<dbReference type="GO" id="GO:0070181">
    <property type="term" value="F:small ribosomal subunit rRNA binding"/>
    <property type="evidence" value="ECO:0007669"/>
    <property type="project" value="TreeGrafter"/>
</dbReference>
<evidence type="ECO:0000256" key="1">
    <source>
        <dbReference type="ARBA" id="ARBA00009512"/>
    </source>
</evidence>
<dbReference type="InterPro" id="IPR014717">
    <property type="entry name" value="Transl_elong_EF1B/ribsomal_bS6"/>
</dbReference>
<dbReference type="Proteomes" id="UP000225706">
    <property type="component" value="Unassembled WGS sequence"/>
</dbReference>
<reference evidence="5" key="1">
    <citation type="journal article" date="2017" name="bioRxiv">
        <title>Comparative analysis of the genomes of Stylophora pistillata and Acropora digitifera provides evidence for extensive differences between species of corals.</title>
        <authorList>
            <person name="Voolstra C.R."/>
            <person name="Li Y."/>
            <person name="Liew Y.J."/>
            <person name="Baumgarten S."/>
            <person name="Zoccola D."/>
            <person name="Flot J.-F."/>
            <person name="Tambutte S."/>
            <person name="Allemand D."/>
            <person name="Aranda M."/>
        </authorList>
    </citation>
    <scope>NUCLEOTIDE SEQUENCE [LARGE SCALE GENOMIC DNA]</scope>
</reference>
<dbReference type="PANTHER" id="PTHR21011:SF1">
    <property type="entry name" value="SMALL RIBOSOMAL SUBUNIT PROTEIN BS6M"/>
    <property type="match status" value="1"/>
</dbReference>
<dbReference type="GO" id="GO:0003735">
    <property type="term" value="F:structural constituent of ribosome"/>
    <property type="evidence" value="ECO:0007669"/>
    <property type="project" value="InterPro"/>
</dbReference>
<dbReference type="InterPro" id="IPR000529">
    <property type="entry name" value="Ribosomal_bS6"/>
</dbReference>
<keyword evidence="4" id="KW-0689">Ribosomal protein</keyword>
<organism evidence="4 5">
    <name type="scientific">Stylophora pistillata</name>
    <name type="common">Smooth cauliflower coral</name>
    <dbReference type="NCBI Taxonomy" id="50429"/>
    <lineage>
        <taxon>Eukaryota</taxon>
        <taxon>Metazoa</taxon>
        <taxon>Cnidaria</taxon>
        <taxon>Anthozoa</taxon>
        <taxon>Hexacorallia</taxon>
        <taxon>Scleractinia</taxon>
        <taxon>Astrocoeniina</taxon>
        <taxon>Pocilloporidae</taxon>
        <taxon>Stylophora</taxon>
    </lineage>
</organism>
<protein>
    <recommendedName>
        <fullName evidence="2">Small ribosomal subunit protein bS6m</fullName>
    </recommendedName>
    <alternativeName>
        <fullName evidence="3">28S ribosomal protein S6, mitochondrial</fullName>
    </alternativeName>
</protein>
<dbReference type="GO" id="GO:0006412">
    <property type="term" value="P:translation"/>
    <property type="evidence" value="ECO:0007669"/>
    <property type="project" value="InterPro"/>
</dbReference>
<dbReference type="Pfam" id="PF01250">
    <property type="entry name" value="Ribosomal_S6"/>
    <property type="match status" value="1"/>
</dbReference>
<keyword evidence="4" id="KW-0687">Ribonucleoprotein</keyword>